<dbReference type="PANTHER" id="PTHR13887">
    <property type="entry name" value="GLUTATHIONE S-TRANSFERASE KAPPA"/>
    <property type="match status" value="1"/>
</dbReference>
<evidence type="ECO:0000256" key="5">
    <source>
        <dbReference type="ARBA" id="ARBA00023157"/>
    </source>
</evidence>
<keyword evidence="4" id="KW-0560">Oxidoreductase</keyword>
<name>A0AAE7TMZ8_9BRAD</name>
<evidence type="ECO:0000313" key="9">
    <source>
        <dbReference type="Proteomes" id="UP000594015"/>
    </source>
</evidence>
<protein>
    <submittedName>
        <fullName evidence="8">DsbA family protein</fullName>
    </submittedName>
</protein>
<proteinExistence type="inferred from homology"/>
<dbReference type="GO" id="GO:0016491">
    <property type="term" value="F:oxidoreductase activity"/>
    <property type="evidence" value="ECO:0007669"/>
    <property type="project" value="UniProtKB-KW"/>
</dbReference>
<organism evidence="8 9">
    <name type="scientific">Bradyrhizobium arachidis</name>
    <dbReference type="NCBI Taxonomy" id="858423"/>
    <lineage>
        <taxon>Bacteria</taxon>
        <taxon>Pseudomonadati</taxon>
        <taxon>Pseudomonadota</taxon>
        <taxon>Alphaproteobacteria</taxon>
        <taxon>Hyphomicrobiales</taxon>
        <taxon>Nitrobacteraceae</taxon>
        <taxon>Bradyrhizobium</taxon>
    </lineage>
</organism>
<dbReference type="AlphaFoldDB" id="A0AAE7TMZ8"/>
<dbReference type="PROSITE" id="PS51352">
    <property type="entry name" value="THIOREDOXIN_2"/>
    <property type="match status" value="1"/>
</dbReference>
<evidence type="ECO:0000259" key="7">
    <source>
        <dbReference type="PROSITE" id="PS51352"/>
    </source>
</evidence>
<evidence type="ECO:0000256" key="4">
    <source>
        <dbReference type="ARBA" id="ARBA00023002"/>
    </source>
</evidence>
<accession>A0AAE7TMZ8</accession>
<comment type="function">
    <text evidence="1">May be required for disulfide bond formation in some proteins.</text>
</comment>
<comment type="similarity">
    <text evidence="2">Belongs to the thioredoxin family. DsbA subfamily.</text>
</comment>
<keyword evidence="5" id="KW-1015">Disulfide bond</keyword>
<keyword evidence="6" id="KW-0676">Redox-active center</keyword>
<keyword evidence="3" id="KW-0732">Signal</keyword>
<evidence type="ECO:0000256" key="6">
    <source>
        <dbReference type="ARBA" id="ARBA00023284"/>
    </source>
</evidence>
<evidence type="ECO:0000313" key="8">
    <source>
        <dbReference type="EMBL" id="QOZ73901.1"/>
    </source>
</evidence>
<dbReference type="Pfam" id="PF13462">
    <property type="entry name" value="Thioredoxin_4"/>
    <property type="match status" value="1"/>
</dbReference>
<evidence type="ECO:0000256" key="2">
    <source>
        <dbReference type="ARBA" id="ARBA00005791"/>
    </source>
</evidence>
<dbReference type="Proteomes" id="UP000594015">
    <property type="component" value="Chromosome"/>
</dbReference>
<sequence length="241" mass="26436">MTRNNSRPRGVLLRDRTETGRDMTGFGKKGLVATRRTALTLIGAGALAAGGITSALAAADDDEVLTETKVLRDPDTPVAGNPDGNITIVEWSDYNCPYCRKLEPELRQVVQDDGKVRLVMKDWPILGPVSVTAARIALATKFQDKYHQAHDAMMGVSSRLTEPRINELLAAAGVDMDRLKRDLTDHAKDIDAILKRNNEQAEAFGFRGTPSFIVGKYRVPGVLSMNEFEQVIADARKAKMN</sequence>
<evidence type="ECO:0000256" key="3">
    <source>
        <dbReference type="ARBA" id="ARBA00022729"/>
    </source>
</evidence>
<dbReference type="InterPro" id="IPR036249">
    <property type="entry name" value="Thioredoxin-like_sf"/>
</dbReference>
<gene>
    <name evidence="8" type="ORF">WN72_44220</name>
</gene>
<dbReference type="Gene3D" id="3.40.30.10">
    <property type="entry name" value="Glutaredoxin"/>
    <property type="match status" value="1"/>
</dbReference>
<dbReference type="EMBL" id="CP030050">
    <property type="protein sequence ID" value="QOZ73901.1"/>
    <property type="molecule type" value="Genomic_DNA"/>
</dbReference>
<dbReference type="CDD" id="cd03023">
    <property type="entry name" value="DsbA_Com1_like"/>
    <property type="match status" value="1"/>
</dbReference>
<dbReference type="InterPro" id="IPR013766">
    <property type="entry name" value="Thioredoxin_domain"/>
</dbReference>
<reference evidence="8 9" key="1">
    <citation type="submission" date="2018-06" db="EMBL/GenBank/DDBJ databases">
        <title>Comparative genomics of Bradyrhizobium nodulating Arachidis hypogaea.</title>
        <authorList>
            <person name="Li Y."/>
        </authorList>
    </citation>
    <scope>NUCLEOTIDE SEQUENCE [LARGE SCALE GENOMIC DNA]</scope>
    <source>
        <strain evidence="8 9">CCBAU 051107</strain>
    </source>
</reference>
<dbReference type="InterPro" id="IPR012336">
    <property type="entry name" value="Thioredoxin-like_fold"/>
</dbReference>
<dbReference type="PANTHER" id="PTHR13887:SF14">
    <property type="entry name" value="DISULFIDE BOND FORMATION PROTEIN D"/>
    <property type="match status" value="1"/>
</dbReference>
<feature type="domain" description="Thioredoxin" evidence="7">
    <location>
        <begin position="47"/>
        <end position="237"/>
    </location>
</feature>
<dbReference type="SUPFAM" id="SSF52833">
    <property type="entry name" value="Thioredoxin-like"/>
    <property type="match status" value="1"/>
</dbReference>
<evidence type="ECO:0000256" key="1">
    <source>
        <dbReference type="ARBA" id="ARBA00003565"/>
    </source>
</evidence>
<dbReference type="KEGG" id="barh:WN72_44220"/>